<gene>
    <name evidence="1" type="ORF">BDV29DRAFT_170004</name>
</gene>
<dbReference type="Proteomes" id="UP000326565">
    <property type="component" value="Unassembled WGS sequence"/>
</dbReference>
<evidence type="ECO:0000313" key="2">
    <source>
        <dbReference type="Proteomes" id="UP000326565"/>
    </source>
</evidence>
<keyword evidence="2" id="KW-1185">Reference proteome</keyword>
<sequence>MCNSAVSSITYAKFTRNTVLVRLSFSLIACALAAPNIASLASRKLCFALSTQYVPHY</sequence>
<dbReference type="AlphaFoldDB" id="A0A5N5XB37"/>
<accession>A0A5N5XB37</accession>
<proteinExistence type="predicted"/>
<name>A0A5N5XB37_9EURO</name>
<protein>
    <submittedName>
        <fullName evidence="1">Uncharacterized protein</fullName>
    </submittedName>
</protein>
<evidence type="ECO:0000313" key="1">
    <source>
        <dbReference type="EMBL" id="KAB8076460.1"/>
    </source>
</evidence>
<dbReference type="EMBL" id="ML732180">
    <property type="protein sequence ID" value="KAB8076460.1"/>
    <property type="molecule type" value="Genomic_DNA"/>
</dbReference>
<organism evidence="1 2">
    <name type="scientific">Aspergillus leporis</name>
    <dbReference type="NCBI Taxonomy" id="41062"/>
    <lineage>
        <taxon>Eukaryota</taxon>
        <taxon>Fungi</taxon>
        <taxon>Dikarya</taxon>
        <taxon>Ascomycota</taxon>
        <taxon>Pezizomycotina</taxon>
        <taxon>Eurotiomycetes</taxon>
        <taxon>Eurotiomycetidae</taxon>
        <taxon>Eurotiales</taxon>
        <taxon>Aspergillaceae</taxon>
        <taxon>Aspergillus</taxon>
        <taxon>Aspergillus subgen. Circumdati</taxon>
    </lineage>
</organism>
<reference evidence="1 2" key="1">
    <citation type="submission" date="2019-04" db="EMBL/GenBank/DDBJ databases">
        <title>Friends and foes A comparative genomics study of 23 Aspergillus species from section Flavi.</title>
        <authorList>
            <consortium name="DOE Joint Genome Institute"/>
            <person name="Kjaerbolling I."/>
            <person name="Vesth T."/>
            <person name="Frisvad J.C."/>
            <person name="Nybo J.L."/>
            <person name="Theobald S."/>
            <person name="Kildgaard S."/>
            <person name="Isbrandt T."/>
            <person name="Kuo A."/>
            <person name="Sato A."/>
            <person name="Lyhne E.K."/>
            <person name="Kogle M.E."/>
            <person name="Wiebenga A."/>
            <person name="Kun R.S."/>
            <person name="Lubbers R.J."/>
            <person name="Makela M.R."/>
            <person name="Barry K."/>
            <person name="Chovatia M."/>
            <person name="Clum A."/>
            <person name="Daum C."/>
            <person name="Haridas S."/>
            <person name="He G."/>
            <person name="LaButti K."/>
            <person name="Lipzen A."/>
            <person name="Mondo S."/>
            <person name="Riley R."/>
            <person name="Salamov A."/>
            <person name="Simmons B.A."/>
            <person name="Magnuson J.K."/>
            <person name="Henrissat B."/>
            <person name="Mortensen U.H."/>
            <person name="Larsen T.O."/>
            <person name="Devries R.P."/>
            <person name="Grigoriev I.V."/>
            <person name="Machida M."/>
            <person name="Baker S.E."/>
            <person name="Andersen M.R."/>
        </authorList>
    </citation>
    <scope>NUCLEOTIDE SEQUENCE [LARGE SCALE GENOMIC DNA]</scope>
    <source>
        <strain evidence="1 2">CBS 151.66</strain>
    </source>
</reference>